<proteinExistence type="predicted"/>
<feature type="non-terminal residue" evidence="1">
    <location>
        <position position="1"/>
    </location>
</feature>
<comment type="caution">
    <text evidence="1">The sequence shown here is derived from an EMBL/GenBank/DDBJ whole genome shotgun (WGS) entry which is preliminary data.</text>
</comment>
<organism evidence="1 2">
    <name type="scientific">Candidatus Marithioploca araucensis</name>
    <dbReference type="NCBI Taxonomy" id="70273"/>
    <lineage>
        <taxon>Bacteria</taxon>
        <taxon>Pseudomonadati</taxon>
        <taxon>Pseudomonadota</taxon>
        <taxon>Gammaproteobacteria</taxon>
        <taxon>Thiotrichales</taxon>
        <taxon>Thiotrichaceae</taxon>
        <taxon>Candidatus Marithioploca</taxon>
    </lineage>
</organism>
<sequence>FITGQSTGEVEVWTGTLKQKSDRNRFRVLSKTLAQITDDSTSECPAKYYLENGKLFIPYIDVPTGISMGGNTTEGEIEVYKMTLIWMQIGKSFMIQDIQKRP</sequence>
<name>A0ABT7VWJ3_9GAMM</name>
<accession>A0ABT7VWJ3</accession>
<evidence type="ECO:0000313" key="2">
    <source>
        <dbReference type="Proteomes" id="UP001171945"/>
    </source>
</evidence>
<protein>
    <submittedName>
        <fullName evidence="1">Uncharacterized protein</fullName>
    </submittedName>
</protein>
<gene>
    <name evidence="1" type="ORF">QUF54_11030</name>
</gene>
<dbReference type="EMBL" id="JAUCGM010000935">
    <property type="protein sequence ID" value="MDM8563875.1"/>
    <property type="molecule type" value="Genomic_DNA"/>
</dbReference>
<reference evidence="1" key="1">
    <citation type="submission" date="2023-06" db="EMBL/GenBank/DDBJ databases">
        <title>Uncultivated large filamentous bacteria from sulfidic sediments reveal new species and different genomic features in energy metabolism and defense.</title>
        <authorList>
            <person name="Fonseca A."/>
        </authorList>
    </citation>
    <scope>NUCLEOTIDE SEQUENCE</scope>
    <source>
        <strain evidence="1">HSG4</strain>
    </source>
</reference>
<dbReference type="Proteomes" id="UP001171945">
    <property type="component" value="Unassembled WGS sequence"/>
</dbReference>
<evidence type="ECO:0000313" key="1">
    <source>
        <dbReference type="EMBL" id="MDM8563875.1"/>
    </source>
</evidence>
<keyword evidence="2" id="KW-1185">Reference proteome</keyword>